<dbReference type="EMBL" id="BAAANO010000020">
    <property type="protein sequence ID" value="GAA2010241.1"/>
    <property type="molecule type" value="Genomic_DNA"/>
</dbReference>
<accession>A0ABN2TJ33</accession>
<evidence type="ECO:0000313" key="1">
    <source>
        <dbReference type="EMBL" id="GAA2010241.1"/>
    </source>
</evidence>
<dbReference type="Proteomes" id="UP001500755">
    <property type="component" value="Unassembled WGS sequence"/>
</dbReference>
<dbReference type="InterPro" id="IPR016064">
    <property type="entry name" value="NAD/diacylglycerol_kinase_sf"/>
</dbReference>
<organism evidence="1 2">
    <name type="scientific">Brevibacterium samyangense</name>
    <dbReference type="NCBI Taxonomy" id="366888"/>
    <lineage>
        <taxon>Bacteria</taxon>
        <taxon>Bacillati</taxon>
        <taxon>Actinomycetota</taxon>
        <taxon>Actinomycetes</taxon>
        <taxon>Micrococcales</taxon>
        <taxon>Brevibacteriaceae</taxon>
        <taxon>Brevibacterium</taxon>
    </lineage>
</organism>
<name>A0ABN2TJ33_9MICO</name>
<proteinExistence type="predicted"/>
<dbReference type="InterPro" id="IPR017438">
    <property type="entry name" value="ATP-NAD_kinase_N"/>
</dbReference>
<comment type="caution">
    <text evidence="1">The sequence shown here is derived from an EMBL/GenBank/DDBJ whole genome shotgun (WGS) entry which is preliminary data.</text>
</comment>
<dbReference type="SUPFAM" id="SSF111331">
    <property type="entry name" value="NAD kinase/diacylglycerol kinase-like"/>
    <property type="match status" value="1"/>
</dbReference>
<gene>
    <name evidence="1" type="ORF">GCM10009755_21630</name>
</gene>
<dbReference type="Gene3D" id="3.40.50.10330">
    <property type="entry name" value="Probable inorganic polyphosphate/atp-NAD kinase, domain 1"/>
    <property type="match status" value="1"/>
</dbReference>
<reference evidence="1 2" key="1">
    <citation type="journal article" date="2019" name="Int. J. Syst. Evol. Microbiol.">
        <title>The Global Catalogue of Microorganisms (GCM) 10K type strain sequencing project: providing services to taxonomists for standard genome sequencing and annotation.</title>
        <authorList>
            <consortium name="The Broad Institute Genomics Platform"/>
            <consortium name="The Broad Institute Genome Sequencing Center for Infectious Disease"/>
            <person name="Wu L."/>
            <person name="Ma J."/>
        </authorList>
    </citation>
    <scope>NUCLEOTIDE SEQUENCE [LARGE SCALE GENOMIC DNA]</scope>
    <source>
        <strain evidence="1 2">JCM 14546</strain>
    </source>
</reference>
<evidence type="ECO:0008006" key="3">
    <source>
        <dbReference type="Google" id="ProtNLM"/>
    </source>
</evidence>
<protein>
    <recommendedName>
        <fullName evidence="3">DAGKc domain-containing protein</fullName>
    </recommendedName>
</protein>
<keyword evidence="2" id="KW-1185">Reference proteome</keyword>
<sequence length="110" mass="11032">MGGTVAGAVDGDRAGDTDAGSGDALVVAYGGDGFIGLIAHAVRDSGALFLPLSGGRGNDIVRWFGLDGAPERIIAVLPETGVWADGEFVGPLPATVEVEPGAASLRMLVR</sequence>
<evidence type="ECO:0000313" key="2">
    <source>
        <dbReference type="Proteomes" id="UP001500755"/>
    </source>
</evidence>